<evidence type="ECO:0000256" key="1">
    <source>
        <dbReference type="SAM" id="MobiDB-lite"/>
    </source>
</evidence>
<organism evidence="4">
    <name type="scientific">Echinostoma caproni</name>
    <dbReference type="NCBI Taxonomy" id="27848"/>
    <lineage>
        <taxon>Eukaryota</taxon>
        <taxon>Metazoa</taxon>
        <taxon>Spiralia</taxon>
        <taxon>Lophotrochozoa</taxon>
        <taxon>Platyhelminthes</taxon>
        <taxon>Trematoda</taxon>
        <taxon>Digenea</taxon>
        <taxon>Plagiorchiida</taxon>
        <taxon>Echinostomata</taxon>
        <taxon>Echinostomatoidea</taxon>
        <taxon>Echinostomatidae</taxon>
        <taxon>Echinostoma</taxon>
    </lineage>
</organism>
<name>A0A183BBL9_9TREM</name>
<sequence length="148" mass="16041">MKLPSLRLSKSGSITPTLSPTGHRRNDEGPEPTLVGRMTVVTANRKDRPEDVVPTQLETDQAEGDHMSISNIQACSYTTQSSNCIVTVAGAYRAPLSDEEEVGKLCDYLARVSNHAERLVIMRDFNSPEKTSGLDDSATPGAARQSTH</sequence>
<feature type="region of interest" description="Disordered" evidence="1">
    <location>
        <begin position="1"/>
        <end position="33"/>
    </location>
</feature>
<protein>
    <submittedName>
        <fullName evidence="2 4">Uncharacterized protein</fullName>
    </submittedName>
</protein>
<dbReference type="WBParaSite" id="ECPE_0001664701-mRNA-1">
    <property type="protein sequence ID" value="ECPE_0001664701-mRNA-1"/>
    <property type="gene ID" value="ECPE_0001664701"/>
</dbReference>
<proteinExistence type="predicted"/>
<dbReference type="Proteomes" id="UP000272942">
    <property type="component" value="Unassembled WGS sequence"/>
</dbReference>
<evidence type="ECO:0000313" key="3">
    <source>
        <dbReference type="Proteomes" id="UP000272942"/>
    </source>
</evidence>
<reference evidence="2 3" key="2">
    <citation type="submission" date="2018-11" db="EMBL/GenBank/DDBJ databases">
        <authorList>
            <consortium name="Pathogen Informatics"/>
        </authorList>
    </citation>
    <scope>NUCLEOTIDE SEQUENCE [LARGE SCALE GENOMIC DNA]</scope>
    <source>
        <strain evidence="2 3">Egypt</strain>
    </source>
</reference>
<evidence type="ECO:0000313" key="4">
    <source>
        <dbReference type="WBParaSite" id="ECPE_0001664701-mRNA-1"/>
    </source>
</evidence>
<feature type="region of interest" description="Disordered" evidence="1">
    <location>
        <begin position="127"/>
        <end position="148"/>
    </location>
</feature>
<accession>A0A183BBL9</accession>
<keyword evidence="3" id="KW-1185">Reference proteome</keyword>
<dbReference type="AlphaFoldDB" id="A0A183BBL9"/>
<feature type="compositionally biased region" description="Polar residues" evidence="1">
    <location>
        <begin position="8"/>
        <end position="20"/>
    </location>
</feature>
<dbReference type="EMBL" id="UZAN01065061">
    <property type="protein sequence ID" value="VDP93876.1"/>
    <property type="molecule type" value="Genomic_DNA"/>
</dbReference>
<reference evidence="4" key="1">
    <citation type="submission" date="2016-06" db="UniProtKB">
        <authorList>
            <consortium name="WormBaseParasite"/>
        </authorList>
    </citation>
    <scope>IDENTIFICATION</scope>
</reference>
<gene>
    <name evidence="2" type="ORF">ECPE_LOCUS16604</name>
</gene>
<evidence type="ECO:0000313" key="2">
    <source>
        <dbReference type="EMBL" id="VDP93876.1"/>
    </source>
</evidence>